<keyword evidence="3" id="KW-1185">Reference proteome</keyword>
<dbReference type="AlphaFoldDB" id="E4TZ69"/>
<feature type="transmembrane region" description="Helical" evidence="1">
    <location>
        <begin position="179"/>
        <end position="199"/>
    </location>
</feature>
<dbReference type="HOGENOM" id="CLU_1184546_0_0_7"/>
<protein>
    <submittedName>
        <fullName evidence="2">Uncharacterized protein</fullName>
    </submittedName>
</protein>
<feature type="transmembrane region" description="Helical" evidence="1">
    <location>
        <begin position="205"/>
        <end position="224"/>
    </location>
</feature>
<evidence type="ECO:0000313" key="2">
    <source>
        <dbReference type="EMBL" id="ADR34084.1"/>
    </source>
</evidence>
<dbReference type="Proteomes" id="UP000008721">
    <property type="component" value="Chromosome"/>
</dbReference>
<accession>E4TZ69</accession>
<sequence length="234" mass="28416">MMQNLLQEAISNFKNAKTPDSKLASINLILQIEIRDQEKYSFLLYKHLKIWLKYYLLSIEKKQFSYDEIVYEKIYKTISYLPTEERVNALNYFIRLLHQHHRTNEIDKYKQLKKKFQLDILLKEHNYFGFIVKLALYDLYSLIMTLLFSLIIFTCIFYHLQENFRLLSISLIEYDKNIFLNYFGNVVAFIFNINKKLLLNTMPELLFMSSMKIYFYFLITYFVVKEISNKVEKI</sequence>
<reference evidence="2 3" key="1">
    <citation type="journal article" date="2012" name="Stand. Genomic Sci.">
        <title>Complete genome sequence of the sulfur compounds oxidizing chemolithoautotroph Sulfuricurvum kujiense type strain (YK-1(T)).</title>
        <authorList>
            <person name="Han C."/>
            <person name="Kotsyurbenko O."/>
            <person name="Chertkov O."/>
            <person name="Held B."/>
            <person name="Lapidus A."/>
            <person name="Nolan M."/>
            <person name="Lucas S."/>
            <person name="Hammon N."/>
            <person name="Deshpande S."/>
            <person name="Cheng J.F."/>
            <person name="Tapia R."/>
            <person name="Goodwin L.A."/>
            <person name="Pitluck S."/>
            <person name="Liolios K."/>
            <person name="Pagani I."/>
            <person name="Ivanova N."/>
            <person name="Mavromatis K."/>
            <person name="Mikhailova N."/>
            <person name="Pati A."/>
            <person name="Chen A."/>
            <person name="Palaniappan K."/>
            <person name="Land M."/>
            <person name="Hauser L."/>
            <person name="Chang Y.J."/>
            <person name="Jeffries C.D."/>
            <person name="Brambilla E.M."/>
            <person name="Rohde M."/>
            <person name="Spring S."/>
            <person name="Sikorski J."/>
            <person name="Goker M."/>
            <person name="Woyke T."/>
            <person name="Bristow J."/>
            <person name="Eisen J.A."/>
            <person name="Markowitz V."/>
            <person name="Hugenholtz P."/>
            <person name="Kyrpides N.C."/>
            <person name="Klenk H.P."/>
            <person name="Detter J.C."/>
        </authorList>
    </citation>
    <scope>NUCLEOTIDE SEQUENCE [LARGE SCALE GENOMIC DNA]</scope>
    <source>
        <strain evidence="3">ATCC BAA-921 / DSM 16994 / JCM 11577 / YK-1</strain>
    </source>
</reference>
<dbReference type="RefSeq" id="WP_013460281.1">
    <property type="nucleotide sequence ID" value="NC_014762.1"/>
</dbReference>
<keyword evidence="1" id="KW-0472">Membrane</keyword>
<dbReference type="KEGG" id="sku:Sulku_1422"/>
<dbReference type="STRING" id="709032.Sulku_1422"/>
<dbReference type="EMBL" id="CP002355">
    <property type="protein sequence ID" value="ADR34084.1"/>
    <property type="molecule type" value="Genomic_DNA"/>
</dbReference>
<proteinExistence type="predicted"/>
<evidence type="ECO:0000313" key="3">
    <source>
        <dbReference type="Proteomes" id="UP000008721"/>
    </source>
</evidence>
<organism evidence="2 3">
    <name type="scientific">Sulfuricurvum kujiense (strain ATCC BAA-921 / DSM 16994 / JCM 11577 / YK-1)</name>
    <dbReference type="NCBI Taxonomy" id="709032"/>
    <lineage>
        <taxon>Bacteria</taxon>
        <taxon>Pseudomonadati</taxon>
        <taxon>Campylobacterota</taxon>
        <taxon>Epsilonproteobacteria</taxon>
        <taxon>Campylobacterales</taxon>
        <taxon>Sulfurimonadaceae</taxon>
        <taxon>Sulfuricurvum</taxon>
    </lineage>
</organism>
<gene>
    <name evidence="2" type="ordered locus">Sulku_1422</name>
</gene>
<keyword evidence="1" id="KW-1133">Transmembrane helix</keyword>
<feature type="transmembrane region" description="Helical" evidence="1">
    <location>
        <begin position="139"/>
        <end position="158"/>
    </location>
</feature>
<name>E4TZ69_SULKY</name>
<keyword evidence="1" id="KW-0812">Transmembrane</keyword>
<evidence type="ECO:0000256" key="1">
    <source>
        <dbReference type="SAM" id="Phobius"/>
    </source>
</evidence>